<keyword evidence="19" id="KW-0560">Oxidoreductase</keyword>
<dbReference type="PROSITE" id="PS00059">
    <property type="entry name" value="ADH_ZINC"/>
    <property type="match status" value="1"/>
</dbReference>
<evidence type="ECO:0000256" key="5">
    <source>
        <dbReference type="ARBA" id="ARBA00004921"/>
    </source>
</evidence>
<feature type="transmembrane region" description="Helical" evidence="27">
    <location>
        <begin position="1292"/>
        <end position="1315"/>
    </location>
</feature>
<dbReference type="InterPro" id="IPR036117">
    <property type="entry name" value="DhaL_dom_sf"/>
</dbReference>
<dbReference type="FunFam" id="3.40.50.720:FF:000068">
    <property type="entry name" value="Sorbitol dehydrogenase"/>
    <property type="match status" value="1"/>
</dbReference>
<dbReference type="InterPro" id="IPR002328">
    <property type="entry name" value="ADH_Zn_CS"/>
</dbReference>
<dbReference type="GO" id="GO:0004371">
    <property type="term" value="F:glycerone kinase activity"/>
    <property type="evidence" value="ECO:0007669"/>
    <property type="project" value="UniProtKB-EC"/>
</dbReference>
<comment type="similarity">
    <text evidence="6">Belongs to the zinc-containing alcohol dehydrogenase family.</text>
</comment>
<keyword evidence="12" id="KW-0479">Metal-binding</keyword>
<dbReference type="GO" id="GO:0016616">
    <property type="term" value="F:oxidoreductase activity, acting on the CH-OH group of donors, NAD or NADP as acceptor"/>
    <property type="evidence" value="ECO:0007669"/>
    <property type="project" value="InterPro"/>
</dbReference>
<evidence type="ECO:0000256" key="8">
    <source>
        <dbReference type="ARBA" id="ARBA00010992"/>
    </source>
</evidence>
<sequence length="1404" mass="152050">MSATQPELPHTPNPALWTNESHEIYLAESPALDPKAQDCIVHVRCNGICGSDIHFWKSGAIGTLKVTKDYVLGHEASGVIVWAGKEVSNLKVGDRVAIEPGVPCGDCFQCSSGSYNLCADVQFSGAPPYHGSIRRYHVHPAKYLHKLPDNLTFAEGALLEPLSVVLHGFERSPIRLGESTVICGAGPIGLIALATARLSGAYPIAITDVDAGRLKFAETFVPGCKTVQIQTDKTPQEMAAIINGTISAASGDQPRVVYECTGVQSSVVTAAYIPRPGGEVMVVGVGRPIMNELPFMHISLTEIDLKFINRYHHSWPFAIKLLTSGYLNLRDLVTHHFALENAVEALTTLNPPVRLEPEHNVVVRSRQENEASTVNIVSGGGSGHEPAFGAYVGEGMLAAAVAGTIFASPNWKQILYAIESVDAAKGVLVTAMNYTGDVLNFGVAVEKAKARNPKLAIEMLVVGDDAGVPRQKAGRVGRRGIAGIVLVHKITGAAAAAGMGLSDVVKLGRLVCDNLASIGVSLGRVHVPGRGQEDKEGLGLGNDEIELGMGIHNEPGSGRRTGEQAKLPALIQEMLKQLLGADDEERSFLPKGVNKVVLLLNNLGGLSVLELGAITSRVIDQLTASYSIEVVRVYAGTYLSSLNGNGFSISLLNVTDDEFKHTLLQLLDAQSQCTGWSMPLNSTTWSRVSPSTSPQKNNPTKTTSQSSSLKCDIADVQSRLERGLDAVIAAEPEITRYDDIVGDGDCGTTMKRGAEAVRSSLSYCPENIVQLLELVTEVVEGTMDGTSGALYSIFLNALTSYFKTQSTGETINVDVIFWAKALGVAMKALEKYTPARIGDRTLVDALQPFVSTLQNTGSLQEATKAALSGASDTKHMKAKLVLTAQTCLENMSSWFGRGKPLQLAVTACCLTAFVLFGYDQGVFGGILQNEDWLNRFHHPSDSKTGIIVSCYNLGCFAGCVVNFFLGEKLGRRKTIWTAMCFVLIGATLQTSAYSVPHLVVGRLITGVGTGIKTSTVPMYQAELCERQKRGRLVSAEVLFVGVGIVFAYWFDFGMSYAGGALAWRLPIAVQMVFAIFVIVLVFGIPESPRWLCNHGRKEDALDILCAVYDKEPTHPDIIAEMDAIQRAIALESENNQGNPIVALFKQDAVCTRYRILLAWGVQFMNQAGGINLVVYYITSVLVQNVGMDPKIAQVLGGCINMMFMFGSILPSLALDRMGRRITMMLGCTSLGICMLLISALLSQANNVSIGHACASGSVTFFFLYMLFFGMSVNCVPWVYVPEILPLSARTKGTAIGISSNWIWNFTVVMITPVIINRLQWKAYLIFMVTNFLFVPIIYFFYPETSNLALEDIDYIFTEGGNPVEVARRMQKENRYLRSRRPSVIADEDARRQEKGVASENVEKV</sequence>
<feature type="transmembrane region" description="Helical" evidence="27">
    <location>
        <begin position="1031"/>
        <end position="1050"/>
    </location>
</feature>
<dbReference type="FunFam" id="1.20.1250.20:FF:000090">
    <property type="entry name" value="MFS sugar transporter, putative"/>
    <property type="match status" value="1"/>
</dbReference>
<reference evidence="32" key="1">
    <citation type="journal article" date="2015" name="Genome Announc.">
        <title>Draft genome sequence of Talaromyces cellulolyticus strain Y-94, a source of lignocellulosic biomass-degrading enzymes.</title>
        <authorList>
            <person name="Fujii T."/>
            <person name="Koike H."/>
            <person name="Sawayama S."/>
            <person name="Yano S."/>
            <person name="Inoue H."/>
        </authorList>
    </citation>
    <scope>NUCLEOTIDE SEQUENCE [LARGE SCALE GENOMIC DNA]</scope>
    <source>
        <strain evidence="32">Y-94</strain>
    </source>
</reference>
<evidence type="ECO:0000313" key="31">
    <source>
        <dbReference type="EMBL" id="GAM43225.1"/>
    </source>
</evidence>
<dbReference type="GO" id="GO:0019588">
    <property type="term" value="P:anaerobic glycerol catabolic process"/>
    <property type="evidence" value="ECO:0007669"/>
    <property type="project" value="UniProtKB-UniPathway"/>
</dbReference>
<keyword evidence="17" id="KW-0067">ATP-binding</keyword>
<dbReference type="PRINTS" id="PR00171">
    <property type="entry name" value="SUGRTRNSPORT"/>
</dbReference>
<feature type="transmembrane region" description="Helical" evidence="27">
    <location>
        <begin position="1221"/>
        <end position="1241"/>
    </location>
</feature>
<evidence type="ECO:0000256" key="12">
    <source>
        <dbReference type="ARBA" id="ARBA00022723"/>
    </source>
</evidence>
<dbReference type="Gene3D" id="3.90.180.10">
    <property type="entry name" value="Medium-chain alcohol dehydrogenases, catalytic domain"/>
    <property type="match status" value="1"/>
</dbReference>
<dbReference type="SUPFAM" id="SSF82549">
    <property type="entry name" value="DAK1/DegV-like"/>
    <property type="match status" value="1"/>
</dbReference>
<keyword evidence="21 27" id="KW-0472">Membrane</keyword>
<dbReference type="NCBIfam" id="TIGR02361">
    <property type="entry name" value="dak_ATP"/>
    <property type="match status" value="1"/>
</dbReference>
<dbReference type="Proteomes" id="UP000053095">
    <property type="component" value="Unassembled WGS sequence"/>
</dbReference>
<keyword evidence="16" id="KW-0862">Zinc</keyword>
<keyword evidence="13" id="KW-0547">Nucleotide-binding</keyword>
<comment type="pathway">
    <text evidence="4">Polyol metabolism; glycerol fermentation; glycerone phosphate from glycerol (oxidative route): step 2/2.</text>
</comment>
<dbReference type="PANTHER" id="PTHR28629">
    <property type="entry name" value="TRIOKINASE/FMN CYCLASE"/>
    <property type="match status" value="1"/>
</dbReference>
<dbReference type="SUPFAM" id="SSF50129">
    <property type="entry name" value="GroES-like"/>
    <property type="match status" value="1"/>
</dbReference>
<dbReference type="GO" id="GO:0016020">
    <property type="term" value="C:membrane"/>
    <property type="evidence" value="ECO:0007669"/>
    <property type="project" value="UniProtKB-SubCell"/>
</dbReference>
<dbReference type="NCBIfam" id="TIGR00879">
    <property type="entry name" value="SP"/>
    <property type="match status" value="1"/>
</dbReference>
<protein>
    <submittedName>
        <fullName evidence="31">Dihydroxyacetone kinase</fullName>
    </submittedName>
</protein>
<dbReference type="Gene3D" id="3.40.50.720">
    <property type="entry name" value="NAD(P)-binding Rossmann-like Domain"/>
    <property type="match status" value="1"/>
</dbReference>
<dbReference type="InterPro" id="IPR004006">
    <property type="entry name" value="DhaK_dom"/>
</dbReference>
<dbReference type="InterPro" id="IPR020846">
    <property type="entry name" value="MFS_dom"/>
</dbReference>
<feature type="transmembrane region" description="Helical" evidence="27">
    <location>
        <begin position="945"/>
        <end position="965"/>
    </location>
</feature>
<keyword evidence="9" id="KW-0813">Transport</keyword>
<evidence type="ECO:0000256" key="17">
    <source>
        <dbReference type="ARBA" id="ARBA00022840"/>
    </source>
</evidence>
<feature type="region of interest" description="Disordered" evidence="26">
    <location>
        <begin position="684"/>
        <end position="707"/>
    </location>
</feature>
<dbReference type="Pfam" id="PF02733">
    <property type="entry name" value="Dak1"/>
    <property type="match status" value="1"/>
</dbReference>
<gene>
    <name evidence="31" type="ORF">TCE0_047r17856</name>
</gene>
<feature type="active site" description="Tele-hemiaminal-histidine intermediate" evidence="24">
    <location>
        <position position="552"/>
    </location>
</feature>
<dbReference type="UniPathway" id="UPA00617">
    <property type="reaction ID" value="UER00669"/>
</dbReference>
<dbReference type="InterPro" id="IPR045306">
    <property type="entry name" value="SDH-like"/>
</dbReference>
<evidence type="ECO:0000256" key="25">
    <source>
        <dbReference type="PIRSR" id="PIRSR612734-2"/>
    </source>
</evidence>
<feature type="binding site" evidence="25">
    <location>
        <position position="437"/>
    </location>
    <ligand>
        <name>substrate</name>
    </ligand>
</feature>
<dbReference type="Pfam" id="PF02734">
    <property type="entry name" value="Dak2"/>
    <property type="match status" value="1"/>
</dbReference>
<evidence type="ECO:0000259" key="29">
    <source>
        <dbReference type="PROSITE" id="PS51480"/>
    </source>
</evidence>
<evidence type="ECO:0000256" key="23">
    <source>
        <dbReference type="ARBA" id="ARBA00048898"/>
    </source>
</evidence>
<evidence type="ECO:0000256" key="10">
    <source>
        <dbReference type="ARBA" id="ARBA00022679"/>
    </source>
</evidence>
<evidence type="ECO:0000256" key="1">
    <source>
        <dbReference type="ARBA" id="ARBA00001947"/>
    </source>
</evidence>
<comment type="function">
    <text evidence="2">Catalyzes both the phosphorylation of dihydroxyacetone and of glyceraldehyde.</text>
</comment>
<dbReference type="InterPro" id="IPR036291">
    <property type="entry name" value="NAD(P)-bd_dom_sf"/>
</dbReference>
<evidence type="ECO:0000256" key="9">
    <source>
        <dbReference type="ARBA" id="ARBA00022448"/>
    </source>
</evidence>
<evidence type="ECO:0000256" key="15">
    <source>
        <dbReference type="ARBA" id="ARBA00022798"/>
    </source>
</evidence>
<feature type="domain" description="DhaL" evidence="29">
    <location>
        <begin position="714"/>
        <end position="887"/>
    </location>
</feature>
<comment type="pathway">
    <text evidence="5">Carbohydrate degradation.</text>
</comment>
<accession>A0A0B8MZ03</accession>
<evidence type="ECO:0000256" key="2">
    <source>
        <dbReference type="ARBA" id="ARBA00003264"/>
    </source>
</evidence>
<dbReference type="EMBL" id="DF933843">
    <property type="protein sequence ID" value="GAM43225.1"/>
    <property type="molecule type" value="Genomic_DNA"/>
</dbReference>
<evidence type="ECO:0000256" key="6">
    <source>
        <dbReference type="ARBA" id="ARBA00008072"/>
    </source>
</evidence>
<dbReference type="PROSITE" id="PS50850">
    <property type="entry name" value="MFS"/>
    <property type="match status" value="1"/>
</dbReference>
<dbReference type="Pfam" id="PF00107">
    <property type="entry name" value="ADH_zinc_N"/>
    <property type="match status" value="1"/>
</dbReference>
<dbReference type="SUPFAM" id="SSF101473">
    <property type="entry name" value="DhaL-like"/>
    <property type="match status" value="1"/>
</dbReference>
<dbReference type="Gene3D" id="3.30.1180.20">
    <property type="entry name" value="Dihydroxyacetone kinase, domain 2"/>
    <property type="match status" value="1"/>
</dbReference>
<dbReference type="GO" id="GO:0022857">
    <property type="term" value="F:transmembrane transporter activity"/>
    <property type="evidence" value="ECO:0007669"/>
    <property type="project" value="InterPro"/>
</dbReference>
<dbReference type="SUPFAM" id="SSF51735">
    <property type="entry name" value="NAD(P)-binding Rossmann-fold domains"/>
    <property type="match status" value="1"/>
</dbReference>
<evidence type="ECO:0000256" key="21">
    <source>
        <dbReference type="ARBA" id="ARBA00023136"/>
    </source>
</evidence>
<dbReference type="Gene3D" id="1.20.1250.20">
    <property type="entry name" value="MFS general substrate transporter like domains"/>
    <property type="match status" value="1"/>
</dbReference>
<keyword evidence="11 27" id="KW-0812">Transmembrane</keyword>
<organism evidence="31 32">
    <name type="scientific">Talaromyces pinophilus</name>
    <name type="common">Penicillium pinophilum</name>
    <dbReference type="NCBI Taxonomy" id="128442"/>
    <lineage>
        <taxon>Eukaryota</taxon>
        <taxon>Fungi</taxon>
        <taxon>Dikarya</taxon>
        <taxon>Ascomycota</taxon>
        <taxon>Pezizomycotina</taxon>
        <taxon>Eurotiomycetes</taxon>
        <taxon>Eurotiomycetidae</taxon>
        <taxon>Eurotiales</taxon>
        <taxon>Trichocomaceae</taxon>
        <taxon>Talaromyces</taxon>
        <taxon>Talaromyces sect. Talaromyces</taxon>
    </lineage>
</organism>
<dbReference type="PROSITE" id="PS51481">
    <property type="entry name" value="DHAK"/>
    <property type="match status" value="1"/>
</dbReference>
<dbReference type="PROSITE" id="PS51480">
    <property type="entry name" value="DHAL"/>
    <property type="match status" value="1"/>
</dbReference>
<dbReference type="InterPro" id="IPR012734">
    <property type="entry name" value="DhaK_ATP"/>
</dbReference>
<name>A0A0B8MZ03_TALPI</name>
<dbReference type="InterPro" id="IPR011032">
    <property type="entry name" value="GroES-like_sf"/>
</dbReference>
<dbReference type="GO" id="GO:0050354">
    <property type="term" value="F:triokinase activity"/>
    <property type="evidence" value="ECO:0007669"/>
    <property type="project" value="UniProtKB-EC"/>
</dbReference>
<evidence type="ECO:0000256" key="13">
    <source>
        <dbReference type="ARBA" id="ARBA00022741"/>
    </source>
</evidence>
<comment type="similarity">
    <text evidence="7">Belongs to the dihydroxyacetone kinase (DAK) family.</text>
</comment>
<feature type="transmembrane region" description="Helical" evidence="27">
    <location>
        <begin position="1062"/>
        <end position="1084"/>
    </location>
</feature>
<evidence type="ECO:0000313" key="32">
    <source>
        <dbReference type="Proteomes" id="UP000053095"/>
    </source>
</evidence>
<comment type="catalytic activity">
    <reaction evidence="22">
        <text>D-glyceraldehyde + ATP = D-glyceraldehyde 3-phosphate + ADP + H(+)</text>
        <dbReference type="Rhea" id="RHEA:13941"/>
        <dbReference type="ChEBI" id="CHEBI:15378"/>
        <dbReference type="ChEBI" id="CHEBI:17378"/>
        <dbReference type="ChEBI" id="CHEBI:30616"/>
        <dbReference type="ChEBI" id="CHEBI:59776"/>
        <dbReference type="ChEBI" id="CHEBI:456216"/>
        <dbReference type="EC" id="2.7.1.28"/>
    </reaction>
</comment>
<feature type="transmembrane region" description="Helical" evidence="27">
    <location>
        <begin position="1155"/>
        <end position="1178"/>
    </location>
</feature>
<evidence type="ECO:0000256" key="19">
    <source>
        <dbReference type="ARBA" id="ARBA00023002"/>
    </source>
</evidence>
<evidence type="ECO:0000256" key="24">
    <source>
        <dbReference type="PIRSR" id="PIRSR612734-1"/>
    </source>
</evidence>
<evidence type="ECO:0000259" key="30">
    <source>
        <dbReference type="PROSITE" id="PS51481"/>
    </source>
</evidence>
<dbReference type="InterPro" id="IPR050861">
    <property type="entry name" value="Dihydroxyacetone_Kinase"/>
</dbReference>
<comment type="subcellular location">
    <subcellularLocation>
        <location evidence="3">Membrane</location>
        <topology evidence="3">Multi-pass membrane protein</topology>
    </subcellularLocation>
</comment>
<feature type="transmembrane region" description="Helical" evidence="27">
    <location>
        <begin position="1190"/>
        <end position="1209"/>
    </location>
</feature>
<evidence type="ECO:0000256" key="22">
    <source>
        <dbReference type="ARBA" id="ARBA00047974"/>
    </source>
</evidence>
<feature type="domain" description="DhaK" evidence="30">
    <location>
        <begin position="334"/>
        <end position="676"/>
    </location>
</feature>
<dbReference type="InterPro" id="IPR005828">
    <property type="entry name" value="MFS_sugar_transport-like"/>
</dbReference>
<comment type="similarity">
    <text evidence="8">Belongs to the major facilitator superfamily. Sugar transporter (TC 2.A.1.1) family.</text>
</comment>
<dbReference type="GO" id="GO:0008270">
    <property type="term" value="F:zinc ion binding"/>
    <property type="evidence" value="ECO:0007669"/>
    <property type="project" value="InterPro"/>
</dbReference>
<evidence type="ECO:0000256" key="11">
    <source>
        <dbReference type="ARBA" id="ARBA00022692"/>
    </source>
</evidence>
<dbReference type="PANTHER" id="PTHR28629:SF14">
    <property type="entry name" value="DIHYDROXYACETONE KINASE 1"/>
    <property type="match status" value="1"/>
</dbReference>
<keyword evidence="32" id="KW-1185">Reference proteome</keyword>
<dbReference type="GO" id="GO:0005829">
    <property type="term" value="C:cytosol"/>
    <property type="evidence" value="ECO:0007669"/>
    <property type="project" value="TreeGrafter"/>
</dbReference>
<dbReference type="SUPFAM" id="SSF103473">
    <property type="entry name" value="MFS general substrate transporter"/>
    <property type="match status" value="1"/>
</dbReference>
<dbReference type="InterPro" id="IPR036259">
    <property type="entry name" value="MFS_trans_sf"/>
</dbReference>
<dbReference type="InterPro" id="IPR013154">
    <property type="entry name" value="ADH-like_N"/>
</dbReference>
<dbReference type="SMART" id="SM01120">
    <property type="entry name" value="Dak2"/>
    <property type="match status" value="1"/>
</dbReference>
<dbReference type="InterPro" id="IPR005829">
    <property type="entry name" value="Sugar_transporter_CS"/>
</dbReference>
<dbReference type="Pfam" id="PF00083">
    <property type="entry name" value="Sugar_tr"/>
    <property type="match status" value="1"/>
</dbReference>
<dbReference type="Pfam" id="PF08240">
    <property type="entry name" value="ADH_N"/>
    <property type="match status" value="1"/>
</dbReference>
<evidence type="ECO:0000256" key="3">
    <source>
        <dbReference type="ARBA" id="ARBA00004141"/>
    </source>
</evidence>
<dbReference type="Gene3D" id="3.40.50.10440">
    <property type="entry name" value="Dihydroxyacetone kinase, domain 1"/>
    <property type="match status" value="1"/>
</dbReference>
<evidence type="ECO:0000259" key="28">
    <source>
        <dbReference type="PROSITE" id="PS50850"/>
    </source>
</evidence>
<evidence type="ECO:0000256" key="26">
    <source>
        <dbReference type="SAM" id="MobiDB-lite"/>
    </source>
</evidence>
<keyword evidence="20" id="KW-0520">NAD</keyword>
<evidence type="ECO:0000256" key="20">
    <source>
        <dbReference type="ARBA" id="ARBA00023027"/>
    </source>
</evidence>
<feature type="domain" description="Major facilitator superfamily (MFS) profile" evidence="28">
    <location>
        <begin position="905"/>
        <end position="1345"/>
    </location>
</feature>
<keyword evidence="14 31" id="KW-0418">Kinase</keyword>
<evidence type="ECO:0000256" key="16">
    <source>
        <dbReference type="ARBA" id="ARBA00022833"/>
    </source>
</evidence>
<keyword evidence="18 27" id="KW-1133">Transmembrane helix</keyword>
<dbReference type="InterPro" id="IPR013149">
    <property type="entry name" value="ADH-like_C"/>
</dbReference>
<comment type="cofactor">
    <cofactor evidence="1">
        <name>Zn(2+)</name>
        <dbReference type="ChEBI" id="CHEBI:29105"/>
    </cofactor>
</comment>
<dbReference type="FunFam" id="3.30.1180.20:FF:000001">
    <property type="entry name" value="Dihydroxyacetone kinase 1"/>
    <property type="match status" value="1"/>
</dbReference>
<keyword evidence="10" id="KW-0808">Transferase</keyword>
<evidence type="ECO:0000256" key="18">
    <source>
        <dbReference type="ARBA" id="ARBA00022989"/>
    </source>
</evidence>
<evidence type="ECO:0000256" key="7">
    <source>
        <dbReference type="ARBA" id="ARBA00008757"/>
    </source>
</evidence>
<dbReference type="GO" id="GO:0005524">
    <property type="term" value="F:ATP binding"/>
    <property type="evidence" value="ECO:0007669"/>
    <property type="project" value="UniProtKB-KW"/>
</dbReference>
<evidence type="ECO:0000256" key="14">
    <source>
        <dbReference type="ARBA" id="ARBA00022777"/>
    </source>
</evidence>
<feature type="transmembrane region" description="Helical" evidence="27">
    <location>
        <begin position="1261"/>
        <end position="1280"/>
    </location>
</feature>
<dbReference type="Gene3D" id="1.25.40.340">
    <property type="match status" value="1"/>
</dbReference>
<proteinExistence type="inferred from homology"/>
<dbReference type="InterPro" id="IPR004007">
    <property type="entry name" value="DhaL_dom"/>
</dbReference>
<comment type="catalytic activity">
    <reaction evidence="23">
        <text>dihydroxyacetone + ATP = dihydroxyacetone phosphate + ADP + H(+)</text>
        <dbReference type="Rhea" id="RHEA:15773"/>
        <dbReference type="ChEBI" id="CHEBI:15378"/>
        <dbReference type="ChEBI" id="CHEBI:16016"/>
        <dbReference type="ChEBI" id="CHEBI:30616"/>
        <dbReference type="ChEBI" id="CHEBI:57642"/>
        <dbReference type="ChEBI" id="CHEBI:456216"/>
        <dbReference type="EC" id="2.7.1.29"/>
    </reaction>
</comment>
<feature type="binding site" evidence="25">
    <location>
        <begin position="381"/>
        <end position="384"/>
    </location>
    <ligand>
        <name>substrate</name>
    </ligand>
</feature>
<dbReference type="CDD" id="cd05285">
    <property type="entry name" value="sorbitol_DH"/>
    <property type="match status" value="1"/>
</dbReference>
<feature type="transmembrane region" description="Helical" evidence="27">
    <location>
        <begin position="1321"/>
        <end position="1341"/>
    </location>
</feature>
<evidence type="ECO:0000256" key="4">
    <source>
        <dbReference type="ARBA" id="ARBA00004778"/>
    </source>
</evidence>
<dbReference type="PROSITE" id="PS00217">
    <property type="entry name" value="SUGAR_TRANSPORT_2"/>
    <property type="match status" value="1"/>
</dbReference>
<dbReference type="InterPro" id="IPR003663">
    <property type="entry name" value="Sugar/inositol_transpt"/>
</dbReference>
<dbReference type="FunFam" id="3.40.50.10440:FF:000001">
    <property type="entry name" value="Dihydroxyacetone kinase, DhaK subunit"/>
    <property type="match status" value="1"/>
</dbReference>
<evidence type="ECO:0000256" key="27">
    <source>
        <dbReference type="SAM" id="Phobius"/>
    </source>
</evidence>
<keyword evidence="15" id="KW-0319">Glycerol metabolism</keyword>